<feature type="compositionally biased region" description="Polar residues" evidence="2">
    <location>
        <begin position="417"/>
        <end position="428"/>
    </location>
</feature>
<feature type="compositionally biased region" description="Basic and acidic residues" evidence="2">
    <location>
        <begin position="390"/>
        <end position="411"/>
    </location>
</feature>
<feature type="region of interest" description="Disordered" evidence="2">
    <location>
        <begin position="1"/>
        <end position="29"/>
    </location>
</feature>
<protein>
    <submittedName>
        <fullName evidence="3">Uncharacterized protein</fullName>
    </submittedName>
</protein>
<feature type="compositionally biased region" description="Polar residues" evidence="2">
    <location>
        <begin position="313"/>
        <end position="322"/>
    </location>
</feature>
<proteinExistence type="predicted"/>
<feature type="compositionally biased region" description="Basic and acidic residues" evidence="2">
    <location>
        <begin position="359"/>
        <end position="380"/>
    </location>
</feature>
<keyword evidence="4" id="KW-1185">Reference proteome</keyword>
<sequence length="650" mass="73540">MRNRYSLRNRLQGSQRSQGRRDDDDIMDPRTSLRILNQEMTNKGWTKQMKNDFLQISPRGEEFAIKVSPSQRRFNVPVFSPFIDLTPLTAYDLCESQMKALYDFLKQGKYKWCKQKSFSAFLSVMKILQLRAGPQEECYKLPAVILYKEVVRQLNLSTPVQIQYFDGKEFDSASAHDLKLEEAYAVVEFIGLTGQMNHRAVTGRYDSYAHYNQTYIRHLKAAVQLRDVTEKALHVRIVGLEPKADDSDDEDAAQNSANDDSDDDEELELIDYFSLRHPKTVAAKPQPAVPAKESLVTKEEKDDDTKLMAASVLSENNKSNVPDSVAAKPKLSKEKESAPANLPANKLVRESDPASAESDLNKTESREANGKKATDIRDELNASGFNTSASKDKDLKQGVRAESEKENHPDADDGSVYNPSRSNSNQKSDPPGKRMFGNQAVLSPEEESLGTEPAPELRKAATSIDMVDAPFLYANKQVPSDMLDSCLEKPVLPALPDEKILPDSVFELQKKVEALRAKNEKVIANLRNKKALLEEATKKNKRLEDELNQERNLHTQIASLRTGIENLTATRDNLRNKLRIEKELHTQARLEKEKAQRQLKQTEKLRSAELELLDLYREFGNHSGFHGWGKRIRKLEAEVLEQQNSLAGQI</sequence>
<feature type="coiled-coil region" evidence="1">
    <location>
        <begin position="505"/>
        <end position="612"/>
    </location>
</feature>
<evidence type="ECO:0000256" key="1">
    <source>
        <dbReference type="SAM" id="Coils"/>
    </source>
</evidence>
<dbReference type="EMBL" id="BDSP01000137">
    <property type="protein sequence ID" value="GAX19440.1"/>
    <property type="molecule type" value="Genomic_DNA"/>
</dbReference>
<organism evidence="3 4">
    <name type="scientific">Fistulifera solaris</name>
    <name type="common">Oleaginous diatom</name>
    <dbReference type="NCBI Taxonomy" id="1519565"/>
    <lineage>
        <taxon>Eukaryota</taxon>
        <taxon>Sar</taxon>
        <taxon>Stramenopiles</taxon>
        <taxon>Ochrophyta</taxon>
        <taxon>Bacillariophyta</taxon>
        <taxon>Bacillariophyceae</taxon>
        <taxon>Bacillariophycidae</taxon>
        <taxon>Naviculales</taxon>
        <taxon>Naviculaceae</taxon>
        <taxon>Fistulifera</taxon>
    </lineage>
</organism>
<keyword evidence="1" id="KW-0175">Coiled coil</keyword>
<dbReference type="Proteomes" id="UP000198406">
    <property type="component" value="Unassembled WGS sequence"/>
</dbReference>
<evidence type="ECO:0000313" key="4">
    <source>
        <dbReference type="Proteomes" id="UP000198406"/>
    </source>
</evidence>
<evidence type="ECO:0000256" key="2">
    <source>
        <dbReference type="SAM" id="MobiDB-lite"/>
    </source>
</evidence>
<comment type="caution">
    <text evidence="3">The sequence shown here is derived from an EMBL/GenBank/DDBJ whole genome shotgun (WGS) entry which is preliminary data.</text>
</comment>
<feature type="region of interest" description="Disordered" evidence="2">
    <location>
        <begin position="281"/>
        <end position="454"/>
    </location>
</feature>
<dbReference type="AlphaFoldDB" id="A0A1Z5JZI7"/>
<feature type="compositionally biased region" description="Basic and acidic residues" evidence="2">
    <location>
        <begin position="295"/>
        <end position="306"/>
    </location>
</feature>
<name>A0A1Z5JZI7_FISSO</name>
<evidence type="ECO:0000313" key="3">
    <source>
        <dbReference type="EMBL" id="GAX19440.1"/>
    </source>
</evidence>
<dbReference type="OrthoDB" id="55697at2759"/>
<accession>A0A1Z5JZI7</accession>
<reference evidence="3 4" key="1">
    <citation type="journal article" date="2015" name="Plant Cell">
        <title>Oil accumulation by the oleaginous diatom Fistulifera solaris as revealed by the genome and transcriptome.</title>
        <authorList>
            <person name="Tanaka T."/>
            <person name="Maeda Y."/>
            <person name="Veluchamy A."/>
            <person name="Tanaka M."/>
            <person name="Abida H."/>
            <person name="Marechal E."/>
            <person name="Bowler C."/>
            <person name="Muto M."/>
            <person name="Sunaga Y."/>
            <person name="Tanaka M."/>
            <person name="Yoshino T."/>
            <person name="Taniguchi T."/>
            <person name="Fukuda Y."/>
            <person name="Nemoto M."/>
            <person name="Matsumoto M."/>
            <person name="Wong P.S."/>
            <person name="Aburatani S."/>
            <person name="Fujibuchi W."/>
        </authorList>
    </citation>
    <scope>NUCLEOTIDE SEQUENCE [LARGE SCALE GENOMIC DNA]</scope>
    <source>
        <strain evidence="3 4">JPCC DA0580</strain>
    </source>
</reference>
<feature type="compositionally biased region" description="Low complexity" evidence="2">
    <location>
        <begin position="8"/>
        <end position="17"/>
    </location>
</feature>
<feature type="region of interest" description="Disordered" evidence="2">
    <location>
        <begin position="241"/>
        <end position="265"/>
    </location>
</feature>
<feature type="compositionally biased region" description="Low complexity" evidence="2">
    <location>
        <begin position="281"/>
        <end position="292"/>
    </location>
</feature>
<gene>
    <name evidence="3" type="ORF">FisN_19Hh011</name>
</gene>
<dbReference type="InParanoid" id="A0A1Z5JZI7"/>